<evidence type="ECO:0000256" key="1">
    <source>
        <dbReference type="SAM" id="Phobius"/>
    </source>
</evidence>
<keyword evidence="3" id="KW-1185">Reference proteome</keyword>
<evidence type="ECO:0000313" key="2">
    <source>
        <dbReference type="EMBL" id="ALB64046.1"/>
    </source>
</evidence>
<reference evidence="3" key="1">
    <citation type="submission" date="2015-07" db="EMBL/GenBank/DDBJ databases">
        <authorList>
            <person name="Moine D."/>
            <person name="Kassam M."/>
        </authorList>
    </citation>
    <scope>NUCLEOTIDE SEQUENCE [LARGE SCALE GENOMIC DNA]</scope>
    <source>
        <strain evidence="3">LMG 26250</strain>
    </source>
</reference>
<proteinExistence type="predicted"/>
<evidence type="ECO:0000313" key="3">
    <source>
        <dbReference type="Proteomes" id="UP000067320"/>
    </source>
</evidence>
<keyword evidence="1" id="KW-0472">Membrane</keyword>
<keyword evidence="1" id="KW-1133">Transmembrane helix</keyword>
<feature type="transmembrane region" description="Helical" evidence="1">
    <location>
        <begin position="46"/>
        <end position="72"/>
    </location>
</feature>
<dbReference type="RefSeq" id="WP_032984221.1">
    <property type="nucleotide sequence ID" value="NZ_CAKW01000053.1"/>
</dbReference>
<keyword evidence="1" id="KW-0812">Transmembrane</keyword>
<dbReference type="EMBL" id="CP012264">
    <property type="protein sequence ID" value="ALB64046.1"/>
    <property type="molecule type" value="Genomic_DNA"/>
</dbReference>
<gene>
    <name evidence="2" type="ORF">AFK62_16730</name>
</gene>
<dbReference type="Proteomes" id="UP000067320">
    <property type="component" value="Chromosome"/>
</dbReference>
<accession>A0ABN4ICG1</accession>
<name>A0ABN4ICG1_9ENTR</name>
<reference evidence="2 3" key="3">
    <citation type="journal article" date="2016" name="Genome Announc.">
        <title>Fully Closed Genome Sequences of Five Type Strains of the Genus Cronobacter and One Cronobacter sakazakii Strain.</title>
        <authorList>
            <person name="Moine D."/>
            <person name="Kassam M."/>
            <person name="Baert L."/>
            <person name="Tang Y."/>
            <person name="Barretto C."/>
            <person name="Ngom Bru C."/>
            <person name="Klijn A."/>
            <person name="Descombes P."/>
        </authorList>
    </citation>
    <scope>NUCLEOTIDE SEQUENCE [LARGE SCALE GENOMIC DNA]</scope>
    <source>
        <strain evidence="2 3">LMG 26250</strain>
    </source>
</reference>
<feature type="transmembrane region" description="Helical" evidence="1">
    <location>
        <begin position="7"/>
        <end position="26"/>
    </location>
</feature>
<sequence length="85" mass="9344">MKKSGKILIYVIAAIIALLIIPEIILRKVPTDMLARLGDFTSLGGLFSPFLTAIIFIGVSSILIGILSVYAVSKFYRYLVRIKGK</sequence>
<protein>
    <submittedName>
        <fullName evidence="2">Uncharacterized protein</fullName>
    </submittedName>
</protein>
<reference evidence="3" key="2">
    <citation type="submission" date="2015-09" db="EMBL/GenBank/DDBJ databases">
        <title>Cronobacter genome sequencing and assembly.</title>
        <authorList>
            <person name="Descombes P."/>
            <person name="Baert L."/>
            <person name="Ngom-Bru C."/>
            <person name="Barretto C."/>
        </authorList>
    </citation>
    <scope>NUCLEOTIDE SEQUENCE [LARGE SCALE GENOMIC DNA]</scope>
    <source>
        <strain evidence="3">LMG 26250</strain>
    </source>
</reference>
<organism evidence="2 3">
    <name type="scientific">Cronobacter condimenti 1330</name>
    <dbReference type="NCBI Taxonomy" id="1073999"/>
    <lineage>
        <taxon>Bacteria</taxon>
        <taxon>Pseudomonadati</taxon>
        <taxon>Pseudomonadota</taxon>
        <taxon>Gammaproteobacteria</taxon>
        <taxon>Enterobacterales</taxon>
        <taxon>Enterobacteriaceae</taxon>
        <taxon>Cronobacter</taxon>
    </lineage>
</organism>